<evidence type="ECO:0000313" key="3">
    <source>
        <dbReference type="Proteomes" id="UP001156672"/>
    </source>
</evidence>
<organism evidence="2 3">
    <name type="scientific">Gluconobacter albidus</name>
    <dbReference type="NCBI Taxonomy" id="318683"/>
    <lineage>
        <taxon>Bacteria</taxon>
        <taxon>Pseudomonadati</taxon>
        <taxon>Pseudomonadota</taxon>
        <taxon>Alphaproteobacteria</taxon>
        <taxon>Acetobacterales</taxon>
        <taxon>Acetobacteraceae</taxon>
        <taxon>Gluconobacter</taxon>
    </lineage>
</organism>
<dbReference type="Proteomes" id="UP001156672">
    <property type="component" value="Unassembled WGS sequence"/>
</dbReference>
<sequence>MKNLPSPADIESDARERGIAIGDLCRRAQVARSTFTRWKAGETSPTLAVVGRLIQALQECGEVEKAA</sequence>
<dbReference type="EMBL" id="BSNW01000013">
    <property type="protein sequence ID" value="GLQ68944.1"/>
    <property type="molecule type" value="Genomic_DNA"/>
</dbReference>
<dbReference type="InterPro" id="IPR010982">
    <property type="entry name" value="Lambda_DNA-bd_dom_sf"/>
</dbReference>
<reference evidence="3" key="1">
    <citation type="journal article" date="2019" name="Int. J. Syst. Evol. Microbiol.">
        <title>The Global Catalogue of Microorganisms (GCM) 10K type strain sequencing project: providing services to taxonomists for standard genome sequencing and annotation.</title>
        <authorList>
            <consortium name="The Broad Institute Genomics Platform"/>
            <consortium name="The Broad Institute Genome Sequencing Center for Infectious Disease"/>
            <person name="Wu L."/>
            <person name="Ma J."/>
        </authorList>
    </citation>
    <scope>NUCLEOTIDE SEQUENCE [LARGE SCALE GENOMIC DNA]</scope>
    <source>
        <strain evidence="3">NBRC 3250</strain>
    </source>
</reference>
<dbReference type="Gene3D" id="1.10.260.40">
    <property type="entry name" value="lambda repressor-like DNA-binding domains"/>
    <property type="match status" value="1"/>
</dbReference>
<dbReference type="InterPro" id="IPR001387">
    <property type="entry name" value="Cro/C1-type_HTH"/>
</dbReference>
<comment type="caution">
    <text evidence="2">The sequence shown here is derived from an EMBL/GenBank/DDBJ whole genome shotgun (WGS) entry which is preliminary data.</text>
</comment>
<dbReference type="CDD" id="cd00093">
    <property type="entry name" value="HTH_XRE"/>
    <property type="match status" value="1"/>
</dbReference>
<feature type="domain" description="HTH cro/C1-type" evidence="1">
    <location>
        <begin position="15"/>
        <end position="58"/>
    </location>
</feature>
<dbReference type="SUPFAM" id="SSF47413">
    <property type="entry name" value="lambda repressor-like DNA-binding domains"/>
    <property type="match status" value="1"/>
</dbReference>
<dbReference type="Pfam" id="PF13443">
    <property type="entry name" value="HTH_26"/>
    <property type="match status" value="1"/>
</dbReference>
<keyword evidence="3" id="KW-1185">Reference proteome</keyword>
<accession>A0ABQ5WZR6</accession>
<proteinExistence type="predicted"/>
<evidence type="ECO:0000313" key="2">
    <source>
        <dbReference type="EMBL" id="GLQ68944.1"/>
    </source>
</evidence>
<name>A0ABQ5WZR6_9PROT</name>
<protein>
    <recommendedName>
        <fullName evidence="1">HTH cro/C1-type domain-containing protein</fullName>
    </recommendedName>
</protein>
<gene>
    <name evidence="2" type="ORF">GCM10007866_13950</name>
</gene>
<evidence type="ECO:0000259" key="1">
    <source>
        <dbReference type="Pfam" id="PF13443"/>
    </source>
</evidence>